<protein>
    <recommendedName>
        <fullName evidence="6">DEP domain-containing protein</fullName>
    </recommendedName>
</protein>
<dbReference type="InterPro" id="IPR037368">
    <property type="entry name" value="GPR155_DEP"/>
</dbReference>
<dbReference type="Gene3D" id="1.10.10.10">
    <property type="entry name" value="Winged helix-like DNA-binding domain superfamily/Winged helix DNA-binding domain"/>
    <property type="match status" value="1"/>
</dbReference>
<evidence type="ECO:0000256" key="2">
    <source>
        <dbReference type="ARBA" id="ARBA00022692"/>
    </source>
</evidence>
<evidence type="ECO:0000259" key="6">
    <source>
        <dbReference type="PROSITE" id="PS50186"/>
    </source>
</evidence>
<feature type="transmembrane region" description="Helical" evidence="5">
    <location>
        <begin position="565"/>
        <end position="585"/>
    </location>
</feature>
<feature type="transmembrane region" description="Helical" evidence="5">
    <location>
        <begin position="746"/>
        <end position="768"/>
    </location>
</feature>
<feature type="transmembrane region" description="Helical" evidence="5">
    <location>
        <begin position="69"/>
        <end position="87"/>
    </location>
</feature>
<keyword evidence="8" id="KW-1185">Reference proteome</keyword>
<name>A0A1D2MQS4_ORCCI</name>
<dbReference type="SMART" id="SM00049">
    <property type="entry name" value="DEP"/>
    <property type="match status" value="1"/>
</dbReference>
<feature type="domain" description="DEP" evidence="6">
    <location>
        <begin position="855"/>
        <end position="923"/>
    </location>
</feature>
<dbReference type="InterPro" id="IPR004776">
    <property type="entry name" value="Mem_transp_PIN-like"/>
</dbReference>
<dbReference type="AlphaFoldDB" id="A0A1D2MQS4"/>
<dbReference type="EMBL" id="LJIJ01000696">
    <property type="protein sequence ID" value="ODM95218.1"/>
    <property type="molecule type" value="Genomic_DNA"/>
</dbReference>
<evidence type="ECO:0000256" key="3">
    <source>
        <dbReference type="ARBA" id="ARBA00022989"/>
    </source>
</evidence>
<accession>A0A1D2MQS4</accession>
<keyword evidence="2 5" id="KW-0812">Transmembrane</keyword>
<feature type="transmembrane region" description="Helical" evidence="5">
    <location>
        <begin position="451"/>
        <end position="473"/>
    </location>
</feature>
<dbReference type="SUPFAM" id="SSF46785">
    <property type="entry name" value="Winged helix' DNA-binding domain"/>
    <property type="match status" value="1"/>
</dbReference>
<gene>
    <name evidence="7" type="ORF">Ocin01_11469</name>
</gene>
<feature type="transmembrane region" description="Helical" evidence="5">
    <location>
        <begin position="194"/>
        <end position="214"/>
    </location>
</feature>
<dbReference type="CDD" id="cd04443">
    <property type="entry name" value="DEP_GPR155"/>
    <property type="match status" value="1"/>
</dbReference>
<feature type="transmembrane region" description="Helical" evidence="5">
    <location>
        <begin position="420"/>
        <end position="439"/>
    </location>
</feature>
<evidence type="ECO:0000256" key="5">
    <source>
        <dbReference type="SAM" id="Phobius"/>
    </source>
</evidence>
<feature type="transmembrane region" description="Helical" evidence="5">
    <location>
        <begin position="277"/>
        <end position="300"/>
    </location>
</feature>
<feature type="transmembrane region" description="Helical" evidence="5">
    <location>
        <begin position="378"/>
        <end position="400"/>
    </location>
</feature>
<dbReference type="GO" id="GO:0035556">
    <property type="term" value="P:intracellular signal transduction"/>
    <property type="evidence" value="ECO:0007669"/>
    <property type="project" value="InterPro"/>
</dbReference>
<dbReference type="InterPro" id="IPR051832">
    <property type="entry name" value="mTOR-Rac_regulators"/>
</dbReference>
<dbReference type="Gene3D" id="1.20.1070.10">
    <property type="entry name" value="Rhodopsin 7-helix transmembrane proteins"/>
    <property type="match status" value="1"/>
</dbReference>
<feature type="transmembrane region" description="Helical" evidence="5">
    <location>
        <begin position="162"/>
        <end position="182"/>
    </location>
</feature>
<dbReference type="Pfam" id="PF00610">
    <property type="entry name" value="DEP"/>
    <property type="match status" value="1"/>
</dbReference>
<dbReference type="OMA" id="RISMCRR"/>
<dbReference type="PANTHER" id="PTHR22829:SF5">
    <property type="entry name" value="INTEGRAL MEMBRANE PROTEIN GPR155"/>
    <property type="match status" value="1"/>
</dbReference>
<evidence type="ECO:0000256" key="4">
    <source>
        <dbReference type="ARBA" id="ARBA00023136"/>
    </source>
</evidence>
<proteinExistence type="predicted"/>
<dbReference type="GO" id="GO:0055085">
    <property type="term" value="P:transmembrane transport"/>
    <property type="evidence" value="ECO:0007669"/>
    <property type="project" value="InterPro"/>
</dbReference>
<feature type="transmembrane region" description="Helical" evidence="5">
    <location>
        <begin position="252"/>
        <end position="271"/>
    </location>
</feature>
<dbReference type="PROSITE" id="PS50186">
    <property type="entry name" value="DEP"/>
    <property type="match status" value="1"/>
</dbReference>
<feature type="transmembrane region" description="Helical" evidence="5">
    <location>
        <begin position="780"/>
        <end position="800"/>
    </location>
</feature>
<dbReference type="Proteomes" id="UP000094527">
    <property type="component" value="Unassembled WGS sequence"/>
</dbReference>
<evidence type="ECO:0000313" key="8">
    <source>
        <dbReference type="Proteomes" id="UP000094527"/>
    </source>
</evidence>
<dbReference type="Pfam" id="PF03547">
    <property type="entry name" value="Mem_trans"/>
    <property type="match status" value="1"/>
</dbReference>
<sequence>MQECYSGPVHYATKLQNIKCEPLADHRRLFRRSILLDPQSMVLNDTLELAMAGLESGADAAAEMGIDHLYPAVIECFAVILLGYIAGKSGIITQSETKGLNAFIGTFSLPALIFLSLAQLDLTTVNWWFLLAICLAKSVVFFAVIIISLLVSKPAKLDKAGLFAIFCTQSNDFALGYPIIMALYGKTHPEYGKYIYLVAPVNLILLNPIAFVMMEIAKQKSVENEEMQNQRIGFNYERPGFSVVMKRVMKGVLLNPIIIMTALGICGNLAFSHCVPSTLHGILDLLGSAFSASSLFSLGLTMVGSSASLKGSGVVIPGILIATKLVVLPVVMREFVTLVNAGIDANETMSLSNYGFLYGTFPVAPGVFVYANHYDVAVQLMASAMVACTILSAPLMFVSAKMITLTKLNPGDYVSDLDTFLLNMSIIGLIAAIWVIGVFTLSRKWKKVPHCITLCLAVSQAIACFGAILWSWIGVADGIRWKLYLQFGVFAFGVLSSRIWTAILAASLVFLRCRSLCFVLKLRPYMGLIGWGIPGVLITVLMLAVRRETLDSKQDPNFQYGETQALVAVMVLVISFIVTVGCLIMQQRYERQYGQYNTVPSHPIGGSDEEITRPILIDDSRSSGLSSHMLDTPRLRTHSRSHFNQESQISISEDGLEAGPSCKPKPCMSEIEDLKHNEFEGDGDDESLFSYNDDLCAPGKQNCTLEQRKKCTALLEKYRSRSQLTEPEEIGIVRDRDDEFQMLRHIILLLLLCGSMFVGIALCLWTLIMEDVSGIYVELVFLDAALNLGQGFFTFMLFGLNTKTMIMPLQKWWRRLIYGEGALKLPAWDEISNETKQICEQYLTYHVDKCIQDIVRDRRWRMESYSQVFCGNEMVDWLLLVGLAKDRTEAVKYGRHLLTGRVIRHIKNLHHFHDQSFFYTFTPLN</sequence>
<comment type="caution">
    <text evidence="7">The sequence shown here is derived from an EMBL/GenBank/DDBJ whole genome shotgun (WGS) entry which is preliminary data.</text>
</comment>
<dbReference type="InterPro" id="IPR036388">
    <property type="entry name" value="WH-like_DNA-bd_sf"/>
</dbReference>
<evidence type="ECO:0000256" key="1">
    <source>
        <dbReference type="ARBA" id="ARBA00004141"/>
    </source>
</evidence>
<dbReference type="InterPro" id="IPR036390">
    <property type="entry name" value="WH_DNA-bd_sf"/>
</dbReference>
<dbReference type="OrthoDB" id="2133778at2759"/>
<feature type="transmembrane region" description="Helical" evidence="5">
    <location>
        <begin position="525"/>
        <end position="545"/>
    </location>
</feature>
<feature type="transmembrane region" description="Helical" evidence="5">
    <location>
        <begin position="126"/>
        <end position="150"/>
    </location>
</feature>
<evidence type="ECO:0000313" key="7">
    <source>
        <dbReference type="EMBL" id="ODM95218.1"/>
    </source>
</evidence>
<feature type="transmembrane region" description="Helical" evidence="5">
    <location>
        <begin position="351"/>
        <end position="371"/>
    </location>
</feature>
<feature type="transmembrane region" description="Helical" evidence="5">
    <location>
        <begin position="485"/>
        <end position="513"/>
    </location>
</feature>
<dbReference type="InterPro" id="IPR000591">
    <property type="entry name" value="DEP_dom"/>
</dbReference>
<comment type="subcellular location">
    <subcellularLocation>
        <location evidence="1">Membrane</location>
        <topology evidence="1">Multi-pass membrane protein</topology>
    </subcellularLocation>
</comment>
<organism evidence="7 8">
    <name type="scientific">Orchesella cincta</name>
    <name type="common">Springtail</name>
    <name type="synonym">Podura cincta</name>
    <dbReference type="NCBI Taxonomy" id="48709"/>
    <lineage>
        <taxon>Eukaryota</taxon>
        <taxon>Metazoa</taxon>
        <taxon>Ecdysozoa</taxon>
        <taxon>Arthropoda</taxon>
        <taxon>Hexapoda</taxon>
        <taxon>Collembola</taxon>
        <taxon>Entomobryomorpha</taxon>
        <taxon>Entomobryoidea</taxon>
        <taxon>Orchesellidae</taxon>
        <taxon>Orchesellinae</taxon>
        <taxon>Orchesella</taxon>
    </lineage>
</organism>
<keyword evidence="4 5" id="KW-0472">Membrane</keyword>
<feature type="transmembrane region" description="Helical" evidence="5">
    <location>
        <begin position="99"/>
        <end position="120"/>
    </location>
</feature>
<dbReference type="GO" id="GO:0016020">
    <property type="term" value="C:membrane"/>
    <property type="evidence" value="ECO:0007669"/>
    <property type="project" value="UniProtKB-SubCell"/>
</dbReference>
<keyword evidence="3 5" id="KW-1133">Transmembrane helix</keyword>
<feature type="transmembrane region" description="Helical" evidence="5">
    <location>
        <begin position="312"/>
        <end position="331"/>
    </location>
</feature>
<dbReference type="PANTHER" id="PTHR22829">
    <property type="entry name" value="DEP DOMAIN PROTEIN"/>
    <property type="match status" value="1"/>
</dbReference>
<dbReference type="GO" id="GO:0030514">
    <property type="term" value="P:negative regulation of BMP signaling pathway"/>
    <property type="evidence" value="ECO:0007669"/>
    <property type="project" value="TreeGrafter"/>
</dbReference>
<reference evidence="7 8" key="1">
    <citation type="journal article" date="2016" name="Genome Biol. Evol.">
        <title>Gene Family Evolution Reflects Adaptation to Soil Environmental Stressors in the Genome of the Collembolan Orchesella cincta.</title>
        <authorList>
            <person name="Faddeeva-Vakhrusheva A."/>
            <person name="Derks M.F."/>
            <person name="Anvar S.Y."/>
            <person name="Agamennone V."/>
            <person name="Suring W."/>
            <person name="Smit S."/>
            <person name="van Straalen N.M."/>
            <person name="Roelofs D."/>
        </authorList>
    </citation>
    <scope>NUCLEOTIDE SEQUENCE [LARGE SCALE GENOMIC DNA]</scope>
    <source>
        <tissue evidence="7">Mixed pool</tissue>
    </source>
</reference>